<keyword evidence="5" id="KW-0804">Transcription</keyword>
<proteinExistence type="inferred from homology"/>
<dbReference type="InterPro" id="IPR025703">
    <property type="entry name" value="Bifunct_PutA"/>
</dbReference>
<dbReference type="NCBIfam" id="NF008869">
    <property type="entry name" value="PRK11904.1"/>
    <property type="match status" value="1"/>
</dbReference>
<keyword evidence="5" id="KW-0805">Transcription regulation</keyword>
<dbReference type="InterPro" id="IPR016161">
    <property type="entry name" value="Ald_DH/histidinol_DH"/>
</dbReference>
<feature type="active site" evidence="6">
    <location>
        <position position="806"/>
    </location>
</feature>
<dbReference type="Proteomes" id="UP000252915">
    <property type="component" value="Unassembled WGS sequence"/>
</dbReference>
<dbReference type="Gene3D" id="3.40.309.10">
    <property type="entry name" value="Aldehyde Dehydrogenase, Chain A, domain 2"/>
    <property type="match status" value="1"/>
</dbReference>
<sequence>MPLIEKKFFSEKVLANELVKDSDFLNKSSIEANAIKIIELCRERKNERTQLDAFLSEYGLSNNEGVALMCLAESLLRIPDSHTRNILISEKLSAGSWAAHINKADSLLVNASTWGLLLAGKIIKPSNELSENPLKWLNDLTKKSGEIPIREAIMMAMKILSGEFVMGRDFEEVKKIKNIEDNSYSFDMLGEAARTEAQAINYFDAYKDAIDNVSKINALYKTNNGVSIKISALSPKYELLNQTHVTKNLKPRFEALIEHAFQKNVEVTIDAEEQDRLSVSLDLLSDIMLNKKYREWENLGMAIQAYGKRSLDLIDWIENILKKRASIHIRLVKGAYWDYEIKQSQIKSHPGYSVFTNKSLTDLNFLHTARKIFEIDKIYPKFATHNAHTIATIYNMGRGKTYEFQRLFGMGELLYDSAAKVCKELPKVSIYAPIGAYKDLLPYLVRRLLENGANSSFINRLLDSEVDAKKLAENPAKVIESKLKDDNLFNIKLPKDMFQDRKNSPGLDLTEQENIDELKLKLSKFDTSKIDAVSSLNRPVVENEVRSLCDGHLIGSLKFDDPKHIKTEITSSLMNDAWAKTNIKHRAKILNTVAALLQKNSDQLLYLLIHETGKTIHDAWDELREAEDFLRFYSNEGIKLQSNSMELKGPTGELNELTYHPKGTFLCISPWNFPAAILIGQISAALITGNNVIAKPSELSSLIGFKIIELFYEAGVPREALLLVIGGADQGNALSMLNFINGVSFTGSHRTAKEINRNLAKKEGPITPIIAETGGLNAMIVDSSALLEQVTDDVIRSAFNSAGQRCSALRLILVQEEIYEEMWEILTGAMKEMVLDSPDNFETDVSPIINKHAYIKLTKYIDTFKDSKRIYQSHNHIPEKNIISPCLIELNSLDDINEEQFGPILHIYKYSSDALNKELKQINDKNFGLTLGVHSRVESKHDEVSSIISAGNSYINRDMVGAVVGVQPFGGEGLSGCGLKAGGPNYLMQFINERVVSKNTVAFGGNTELLNLEEE</sequence>
<keyword evidence="3 5" id="KW-0520">NAD</keyword>
<evidence type="ECO:0000313" key="10">
    <source>
        <dbReference type="EMBL" id="RCL45322.1"/>
    </source>
</evidence>
<evidence type="ECO:0000256" key="1">
    <source>
        <dbReference type="ARBA" id="ARBA00004786"/>
    </source>
</evidence>
<dbReference type="InterPro" id="IPR016162">
    <property type="entry name" value="Ald_DH_N"/>
</dbReference>
<reference evidence="10 11" key="1">
    <citation type="journal article" date="2018" name="Microbiome">
        <title>Fine metagenomic profile of the Mediterranean stratified and mixed water columns revealed by assembly and recruitment.</title>
        <authorList>
            <person name="Haro-Moreno J.M."/>
            <person name="Lopez-Perez M."/>
            <person name="De La Torre J.R."/>
            <person name="Picazo A."/>
            <person name="Camacho A."/>
            <person name="Rodriguez-Valera F."/>
        </authorList>
    </citation>
    <scope>NUCLEOTIDE SEQUENCE [LARGE SCALE GENOMIC DNA]</scope>
    <source>
        <strain evidence="10">MED-G78</strain>
    </source>
</reference>
<keyword evidence="5" id="KW-0274">FAD</keyword>
<evidence type="ECO:0000256" key="5">
    <source>
        <dbReference type="PIRNR" id="PIRNR000197"/>
    </source>
</evidence>
<evidence type="ECO:0000259" key="8">
    <source>
        <dbReference type="Pfam" id="PF01619"/>
    </source>
</evidence>
<comment type="catalytic activity">
    <reaction evidence="4 5">
        <text>L-glutamate 5-semialdehyde + NAD(+) + H2O = L-glutamate + NADH + 2 H(+)</text>
        <dbReference type="Rhea" id="RHEA:30235"/>
        <dbReference type="ChEBI" id="CHEBI:15377"/>
        <dbReference type="ChEBI" id="CHEBI:15378"/>
        <dbReference type="ChEBI" id="CHEBI:29985"/>
        <dbReference type="ChEBI" id="CHEBI:57540"/>
        <dbReference type="ChEBI" id="CHEBI:57945"/>
        <dbReference type="ChEBI" id="CHEBI:58066"/>
        <dbReference type="EC" id="1.2.1.88"/>
    </reaction>
</comment>
<dbReference type="SUPFAM" id="SSF53720">
    <property type="entry name" value="ALDH-like"/>
    <property type="match status" value="1"/>
</dbReference>
<dbReference type="GO" id="GO:0009898">
    <property type="term" value="C:cytoplasmic side of plasma membrane"/>
    <property type="evidence" value="ECO:0007669"/>
    <property type="project" value="TreeGrafter"/>
</dbReference>
<feature type="domain" description="Aldehyde dehydrogenase" evidence="7">
    <location>
        <begin position="550"/>
        <end position="995"/>
    </location>
</feature>
<feature type="active site" evidence="6">
    <location>
        <position position="772"/>
    </location>
</feature>
<evidence type="ECO:0000256" key="3">
    <source>
        <dbReference type="ARBA" id="ARBA00023027"/>
    </source>
</evidence>
<comment type="catalytic activity">
    <reaction evidence="5">
        <text>L-proline + a quinone = (S)-1-pyrroline-5-carboxylate + a quinol + H(+)</text>
        <dbReference type="Rhea" id="RHEA:23784"/>
        <dbReference type="ChEBI" id="CHEBI:15378"/>
        <dbReference type="ChEBI" id="CHEBI:17388"/>
        <dbReference type="ChEBI" id="CHEBI:24646"/>
        <dbReference type="ChEBI" id="CHEBI:60039"/>
        <dbReference type="ChEBI" id="CHEBI:132124"/>
        <dbReference type="EC" id="1.5.5.2"/>
    </reaction>
</comment>
<organism evidence="10 11">
    <name type="scientific">SAR86 cluster bacterium</name>
    <dbReference type="NCBI Taxonomy" id="2030880"/>
    <lineage>
        <taxon>Bacteria</taxon>
        <taxon>Pseudomonadati</taxon>
        <taxon>Pseudomonadota</taxon>
        <taxon>Gammaproteobacteria</taxon>
        <taxon>SAR86 cluster</taxon>
    </lineage>
</organism>
<comment type="pathway">
    <text evidence="5">Amino-acid degradation; L-proline degradation into L-glutamate; L-glutamate from L-proline: step 1/2.</text>
</comment>
<dbReference type="InterPro" id="IPR002872">
    <property type="entry name" value="Proline_DH_dom"/>
</dbReference>
<dbReference type="Pfam" id="PF00171">
    <property type="entry name" value="Aldedh"/>
    <property type="match status" value="1"/>
</dbReference>
<dbReference type="InterPro" id="IPR005933">
    <property type="entry name" value="PutA_C"/>
</dbReference>
<dbReference type="PIRSF" id="PIRSF000197">
    <property type="entry name" value="Bifunct_PutA"/>
    <property type="match status" value="1"/>
</dbReference>
<keyword evidence="5" id="KW-0678">Repressor</keyword>
<dbReference type="Pfam" id="PF01619">
    <property type="entry name" value="Pro_dh"/>
    <property type="match status" value="1"/>
</dbReference>
<gene>
    <name evidence="10" type="ORF">DBW92_00965</name>
</gene>
<dbReference type="PANTHER" id="PTHR42862">
    <property type="entry name" value="DELTA-1-PYRROLINE-5-CARBOXYLATE DEHYDROGENASE 1, ISOFORM A-RELATED"/>
    <property type="match status" value="1"/>
</dbReference>
<keyword evidence="5" id="KW-0642">Proline metabolism</keyword>
<dbReference type="AlphaFoldDB" id="A0A368C8G6"/>
<dbReference type="GO" id="GO:0010133">
    <property type="term" value="P:L-proline catabolic process to L-glutamate"/>
    <property type="evidence" value="ECO:0007669"/>
    <property type="project" value="UniProtKB-UniRule"/>
</dbReference>
<dbReference type="Gene3D" id="3.40.605.10">
    <property type="entry name" value="Aldehyde Dehydrogenase, Chain A, domain 1"/>
    <property type="match status" value="1"/>
</dbReference>
<dbReference type="PANTHER" id="PTHR42862:SF1">
    <property type="entry name" value="DELTA-1-PYRROLINE-5-CARBOXYLATE DEHYDROGENASE 2, ISOFORM A-RELATED"/>
    <property type="match status" value="1"/>
</dbReference>
<keyword evidence="2 5" id="KW-0560">Oxidoreductase</keyword>
<dbReference type="InterPro" id="IPR024082">
    <property type="entry name" value="PRODH_PutA_dom_II"/>
</dbReference>
<dbReference type="InterPro" id="IPR016163">
    <property type="entry name" value="Ald_DH_C"/>
</dbReference>
<dbReference type="EC" id="1.2.1.88" evidence="5"/>
<dbReference type="GO" id="GO:0004657">
    <property type="term" value="F:proline dehydrogenase activity"/>
    <property type="evidence" value="ECO:0007669"/>
    <property type="project" value="UniProtKB-UniRule"/>
</dbReference>
<dbReference type="SUPFAM" id="SSF81935">
    <property type="entry name" value="N-terminal domain of bifunctional PutA protein"/>
    <property type="match status" value="1"/>
</dbReference>
<evidence type="ECO:0000259" key="9">
    <source>
        <dbReference type="Pfam" id="PF14850"/>
    </source>
</evidence>
<keyword evidence="5" id="KW-0238">DNA-binding</keyword>
<protein>
    <recommendedName>
        <fullName evidence="5">Bifunctional protein PutA</fullName>
    </recommendedName>
    <domain>
        <recommendedName>
            <fullName evidence="5">Proline dehydrogenase</fullName>
            <ecNumber evidence="5">1.5.5.2</ecNumber>
        </recommendedName>
        <alternativeName>
            <fullName evidence="5">Proline oxidase</fullName>
        </alternativeName>
    </domain>
    <domain>
        <recommendedName>
            <fullName evidence="5">Delta-1-pyrroline-5-carboxylate dehydrogenase</fullName>
            <shortName evidence="5">P5C dehydrogenase</shortName>
            <ecNumber evidence="5">1.2.1.88</ecNumber>
        </recommendedName>
        <alternativeName>
            <fullName evidence="5">L-glutamate gamma-semialdehyde dehydrogenase</fullName>
        </alternativeName>
    </domain>
</protein>
<evidence type="ECO:0000259" key="7">
    <source>
        <dbReference type="Pfam" id="PF00171"/>
    </source>
</evidence>
<feature type="domain" description="Proline dehydrogenase" evidence="8">
    <location>
        <begin position="176"/>
        <end position="460"/>
    </location>
</feature>
<dbReference type="InterPro" id="IPR015590">
    <property type="entry name" value="Aldehyde_DH_dom"/>
</dbReference>
<comment type="similarity">
    <text evidence="5">In the C-terminal section; belongs to the aldehyde dehydrogenase family.</text>
</comment>
<keyword evidence="5" id="KW-0285">Flavoprotein</keyword>
<evidence type="ECO:0000256" key="2">
    <source>
        <dbReference type="ARBA" id="ARBA00023002"/>
    </source>
</evidence>
<comment type="caution">
    <text evidence="10">The sequence shown here is derived from an EMBL/GenBank/DDBJ whole genome shotgun (WGS) entry which is preliminary data.</text>
</comment>
<accession>A0A368C8G6</accession>
<dbReference type="EMBL" id="QOPI01000003">
    <property type="protein sequence ID" value="RCL45322.1"/>
    <property type="molecule type" value="Genomic_DNA"/>
</dbReference>
<dbReference type="InterPro" id="IPR024089">
    <property type="entry name" value="PRODH_PutA_dom_I/II"/>
</dbReference>
<dbReference type="NCBIfam" id="TIGR01238">
    <property type="entry name" value="D1pyr5carbox3"/>
    <property type="match status" value="1"/>
</dbReference>
<comment type="similarity">
    <text evidence="5">In the N-terminal section; belongs to the proline dehydrogenase family.</text>
</comment>
<dbReference type="InterPro" id="IPR029041">
    <property type="entry name" value="FAD-linked_oxidoreductase-like"/>
</dbReference>
<dbReference type="Pfam" id="PF14850">
    <property type="entry name" value="Pro_dh-DNA_bdg"/>
    <property type="match status" value="1"/>
</dbReference>
<dbReference type="PROSITE" id="PS00070">
    <property type="entry name" value="ALDEHYDE_DEHYDR_CYS"/>
    <property type="match status" value="1"/>
</dbReference>
<evidence type="ECO:0000256" key="6">
    <source>
        <dbReference type="PIRSR" id="PIRSR000197-1"/>
    </source>
</evidence>
<name>A0A368C8G6_9GAMM</name>
<dbReference type="FunFam" id="3.40.309.10:FF:000005">
    <property type="entry name" value="1-pyrroline-5-carboxylate dehydrogenase 1"/>
    <property type="match status" value="1"/>
</dbReference>
<dbReference type="InterPro" id="IPR050485">
    <property type="entry name" value="Proline_metab_enzyme"/>
</dbReference>
<dbReference type="Gene3D" id="3.20.20.220">
    <property type="match status" value="1"/>
</dbReference>
<dbReference type="EC" id="1.5.5.2" evidence="5"/>
<comment type="cofactor">
    <cofactor evidence="5">
        <name>FAD</name>
        <dbReference type="ChEBI" id="CHEBI:57692"/>
    </cofactor>
</comment>
<dbReference type="UniPathway" id="UPA00261">
    <property type="reaction ID" value="UER00373"/>
</dbReference>
<comment type="function">
    <text evidence="5">Oxidizes proline to glutamate for use as a carbon and nitrogen source.</text>
</comment>
<dbReference type="InterPro" id="IPR016160">
    <property type="entry name" value="Ald_DH_CS_CYS"/>
</dbReference>
<dbReference type="SUPFAM" id="SSF51730">
    <property type="entry name" value="FAD-linked oxidoreductase"/>
    <property type="match status" value="1"/>
</dbReference>
<feature type="domain" description="Proline dehydrogenase PutA" evidence="9">
    <location>
        <begin position="51"/>
        <end position="164"/>
    </location>
</feature>
<evidence type="ECO:0000313" key="11">
    <source>
        <dbReference type="Proteomes" id="UP000252915"/>
    </source>
</evidence>
<dbReference type="GO" id="GO:0003700">
    <property type="term" value="F:DNA-binding transcription factor activity"/>
    <property type="evidence" value="ECO:0007669"/>
    <property type="project" value="InterPro"/>
</dbReference>
<comment type="pathway">
    <text evidence="1 5">Amino-acid degradation; L-proline degradation into L-glutamate; L-glutamate from L-proline: step 2/2.</text>
</comment>
<dbReference type="Gene3D" id="1.20.5.460">
    <property type="entry name" value="Single helix bin"/>
    <property type="match status" value="1"/>
</dbReference>
<dbReference type="GO" id="GO:0003842">
    <property type="term" value="F:L-glutamate gamma-semialdehyde dehydrogenase activity"/>
    <property type="evidence" value="ECO:0007669"/>
    <property type="project" value="UniProtKB-UniRule"/>
</dbReference>
<evidence type="ECO:0000256" key="4">
    <source>
        <dbReference type="ARBA" id="ARBA00048142"/>
    </source>
</evidence>
<dbReference type="GO" id="GO:0003677">
    <property type="term" value="F:DNA binding"/>
    <property type="evidence" value="ECO:0007669"/>
    <property type="project" value="UniProtKB-KW"/>
</dbReference>